<dbReference type="Gene3D" id="2.40.240.10">
    <property type="entry name" value="Ribosomal Protein L25, Chain P"/>
    <property type="match status" value="1"/>
</dbReference>
<evidence type="ECO:0000256" key="4">
    <source>
        <dbReference type="ARBA" id="ARBA00023274"/>
    </source>
</evidence>
<dbReference type="EMBL" id="PCRP01000017">
    <property type="protein sequence ID" value="PIP23837.1"/>
    <property type="molecule type" value="Genomic_DNA"/>
</dbReference>
<protein>
    <recommendedName>
        <fullName evidence="5">Large ribosomal subunit protein bL25</fullName>
    </recommendedName>
    <alternativeName>
        <fullName evidence="5">General stress protein CTC</fullName>
    </alternativeName>
</protein>
<dbReference type="SUPFAM" id="SSF50715">
    <property type="entry name" value="Ribosomal protein L25-like"/>
    <property type="match status" value="1"/>
</dbReference>
<keyword evidence="1 5" id="KW-0699">rRNA-binding</keyword>
<evidence type="ECO:0000313" key="9">
    <source>
        <dbReference type="EMBL" id="PIP23837.1"/>
    </source>
</evidence>
<comment type="caution">
    <text evidence="9">The sequence shown here is derived from an EMBL/GenBank/DDBJ whole genome shotgun (WGS) entry which is preliminary data.</text>
</comment>
<dbReference type="InterPro" id="IPR029751">
    <property type="entry name" value="Ribosomal_L25_dom"/>
</dbReference>
<dbReference type="HAMAP" id="MF_01334">
    <property type="entry name" value="Ribosomal_bL25_CTC"/>
    <property type="match status" value="1"/>
</dbReference>
<dbReference type="AlphaFoldDB" id="A0A2G9YX78"/>
<gene>
    <name evidence="5" type="primary">rplY</name>
    <name evidence="5" type="synonym">ctc</name>
    <name evidence="9" type="ORF">COX36_01205</name>
</gene>
<dbReference type="InterPro" id="IPR037121">
    <property type="entry name" value="Ribosomal_bL25_C"/>
</dbReference>
<name>A0A2G9YX78_9BACT</name>
<keyword evidence="3 5" id="KW-0689">Ribosomal protein</keyword>
<dbReference type="Pfam" id="PF14693">
    <property type="entry name" value="Ribosomal_TL5_C"/>
    <property type="match status" value="1"/>
</dbReference>
<dbReference type="Proteomes" id="UP000230273">
    <property type="component" value="Unassembled WGS sequence"/>
</dbReference>
<dbReference type="InterPro" id="IPR011035">
    <property type="entry name" value="Ribosomal_bL25/Gln-tRNA_synth"/>
</dbReference>
<dbReference type="InterPro" id="IPR001021">
    <property type="entry name" value="Ribosomal_bL25_long"/>
</dbReference>
<dbReference type="PANTHER" id="PTHR33284">
    <property type="entry name" value="RIBOSOMAL PROTEIN L25/GLN-TRNA SYNTHETASE, ANTI-CODON-BINDING DOMAIN-CONTAINING PROTEIN"/>
    <property type="match status" value="1"/>
</dbReference>
<dbReference type="PANTHER" id="PTHR33284:SF1">
    <property type="entry name" value="RIBOSOMAL PROTEIN L25_GLN-TRNA SYNTHETASE, ANTI-CODON-BINDING DOMAIN-CONTAINING PROTEIN"/>
    <property type="match status" value="1"/>
</dbReference>
<dbReference type="CDD" id="cd00495">
    <property type="entry name" value="Ribosomal_L25_TL5_CTC"/>
    <property type="match status" value="1"/>
</dbReference>
<dbReference type="NCBIfam" id="TIGR00731">
    <property type="entry name" value="bL25_bact_ctc"/>
    <property type="match status" value="1"/>
</dbReference>
<comment type="function">
    <text evidence="5">This is one of the proteins that binds to the 5S RNA in the ribosome where it forms part of the central protuberance.</text>
</comment>
<dbReference type="GO" id="GO:0022625">
    <property type="term" value="C:cytosolic large ribosomal subunit"/>
    <property type="evidence" value="ECO:0007669"/>
    <property type="project" value="TreeGrafter"/>
</dbReference>
<dbReference type="GO" id="GO:0006412">
    <property type="term" value="P:translation"/>
    <property type="evidence" value="ECO:0007669"/>
    <property type="project" value="UniProtKB-UniRule"/>
</dbReference>
<evidence type="ECO:0000259" key="7">
    <source>
        <dbReference type="Pfam" id="PF01386"/>
    </source>
</evidence>
<dbReference type="Pfam" id="PF01386">
    <property type="entry name" value="Ribosomal_L25p"/>
    <property type="match status" value="1"/>
</dbReference>
<evidence type="ECO:0000259" key="8">
    <source>
        <dbReference type="Pfam" id="PF14693"/>
    </source>
</evidence>
<proteinExistence type="inferred from homology"/>
<dbReference type="GO" id="GO:0003735">
    <property type="term" value="F:structural constituent of ribosome"/>
    <property type="evidence" value="ECO:0007669"/>
    <property type="project" value="InterPro"/>
</dbReference>
<feature type="domain" description="Large ribosomal subunit protein bL25 beta" evidence="8">
    <location>
        <begin position="99"/>
        <end position="183"/>
    </location>
</feature>
<dbReference type="InterPro" id="IPR020930">
    <property type="entry name" value="Ribosomal_uL5_bac-type"/>
</dbReference>
<comment type="subunit">
    <text evidence="5">Part of the 50S ribosomal subunit; part of the 5S rRNA/L5/L18/L25 subcomplex. Contacts the 5S rRNA. Binds to the 5S rRNA independently of L5 and L18.</text>
</comment>
<evidence type="ECO:0000313" key="10">
    <source>
        <dbReference type="Proteomes" id="UP000230273"/>
    </source>
</evidence>
<evidence type="ECO:0000256" key="3">
    <source>
        <dbReference type="ARBA" id="ARBA00022980"/>
    </source>
</evidence>
<sequence>MLSLNAKIRQEFGKKVKSLRKRDVLPAVIYGPKVKAAPLEIAYKDFEKVYREAGESSLIKLEIENSKKESIVLIHEIEKDPFTEKFIHVDFYQPPMDKEITASVPLVFAGEALAVKELGGTLVRNIQELEIKALPLNLPHQISVNIDGLKTFEDNIFIKDLVLPEGVRTLRSPEEIVALVTPPEKIEEELAKPVEEKVEEVGIAQEKKREEEPAENES</sequence>
<evidence type="ECO:0000256" key="1">
    <source>
        <dbReference type="ARBA" id="ARBA00022730"/>
    </source>
</evidence>
<organism evidence="9 10">
    <name type="scientific">Candidatus Nealsonbacteria bacterium CG23_combo_of_CG06-09_8_20_14_all_38_19</name>
    <dbReference type="NCBI Taxonomy" id="1974721"/>
    <lineage>
        <taxon>Bacteria</taxon>
        <taxon>Candidatus Nealsoniibacteriota</taxon>
    </lineage>
</organism>
<dbReference type="Gene3D" id="2.170.120.20">
    <property type="entry name" value="Ribosomal protein L25, beta domain"/>
    <property type="match status" value="1"/>
</dbReference>
<reference evidence="9 10" key="1">
    <citation type="submission" date="2017-09" db="EMBL/GenBank/DDBJ databases">
        <title>Depth-based differentiation of microbial function through sediment-hosted aquifers and enrichment of novel symbionts in the deep terrestrial subsurface.</title>
        <authorList>
            <person name="Probst A.J."/>
            <person name="Ladd B."/>
            <person name="Jarett J.K."/>
            <person name="Geller-Mcgrath D.E."/>
            <person name="Sieber C.M."/>
            <person name="Emerson J.B."/>
            <person name="Anantharaman K."/>
            <person name="Thomas B.C."/>
            <person name="Malmstrom R."/>
            <person name="Stieglmeier M."/>
            <person name="Klingl A."/>
            <person name="Woyke T."/>
            <person name="Ryan C.M."/>
            <person name="Banfield J.F."/>
        </authorList>
    </citation>
    <scope>NUCLEOTIDE SEQUENCE [LARGE SCALE GENOMIC DNA]</scope>
    <source>
        <strain evidence="9">CG23_combo_of_CG06-09_8_20_14_all_38_19</strain>
    </source>
</reference>
<feature type="domain" description="Large ribosomal subunit protein bL25 L25" evidence="7">
    <location>
        <begin position="4"/>
        <end position="91"/>
    </location>
</feature>
<comment type="similarity">
    <text evidence="5">Belongs to the bacterial ribosomal protein bL25 family. CTC subfamily.</text>
</comment>
<dbReference type="InterPro" id="IPR020056">
    <property type="entry name" value="Rbsml_bL25/Gln-tRNA_synth_N"/>
</dbReference>
<keyword evidence="2 5" id="KW-0694">RNA-binding</keyword>
<dbReference type="InterPro" id="IPR020057">
    <property type="entry name" value="Ribosomal_bL25_b-dom"/>
</dbReference>
<feature type="region of interest" description="Disordered" evidence="6">
    <location>
        <begin position="195"/>
        <end position="218"/>
    </location>
</feature>
<evidence type="ECO:0000256" key="5">
    <source>
        <dbReference type="HAMAP-Rule" id="MF_01334"/>
    </source>
</evidence>
<evidence type="ECO:0000256" key="2">
    <source>
        <dbReference type="ARBA" id="ARBA00022884"/>
    </source>
</evidence>
<dbReference type="GO" id="GO:0008097">
    <property type="term" value="F:5S rRNA binding"/>
    <property type="evidence" value="ECO:0007669"/>
    <property type="project" value="InterPro"/>
</dbReference>
<accession>A0A2G9YX78</accession>
<evidence type="ECO:0000256" key="6">
    <source>
        <dbReference type="SAM" id="MobiDB-lite"/>
    </source>
</evidence>
<keyword evidence="4 5" id="KW-0687">Ribonucleoprotein</keyword>
<feature type="compositionally biased region" description="Basic and acidic residues" evidence="6">
    <location>
        <begin position="195"/>
        <end position="211"/>
    </location>
</feature>